<name>A0A369JQA2_HYPMA</name>
<feature type="compositionally biased region" description="Low complexity" evidence="1">
    <location>
        <begin position="542"/>
        <end position="558"/>
    </location>
</feature>
<feature type="region of interest" description="Disordered" evidence="1">
    <location>
        <begin position="537"/>
        <end position="564"/>
    </location>
</feature>
<feature type="compositionally biased region" description="Polar residues" evidence="1">
    <location>
        <begin position="246"/>
        <end position="259"/>
    </location>
</feature>
<evidence type="ECO:0000256" key="2">
    <source>
        <dbReference type="SAM" id="SignalP"/>
    </source>
</evidence>
<feature type="chain" id="PRO_5016587256" evidence="2">
    <location>
        <begin position="20"/>
        <end position="631"/>
    </location>
</feature>
<feature type="region of interest" description="Disordered" evidence="1">
    <location>
        <begin position="187"/>
        <end position="260"/>
    </location>
</feature>
<accession>A0A369JQA2</accession>
<dbReference type="AlphaFoldDB" id="A0A369JQA2"/>
<evidence type="ECO:0000256" key="1">
    <source>
        <dbReference type="SAM" id="MobiDB-lite"/>
    </source>
</evidence>
<gene>
    <name evidence="3" type="ORF">Hypma_010148</name>
</gene>
<reference evidence="3" key="1">
    <citation type="submission" date="2018-04" db="EMBL/GenBank/DDBJ databases">
        <title>Whole genome sequencing of Hypsizygus marmoreus.</title>
        <authorList>
            <person name="Choi I.-G."/>
            <person name="Min B."/>
            <person name="Kim J.-G."/>
            <person name="Kim S."/>
            <person name="Oh Y.-L."/>
            <person name="Kong W.-S."/>
            <person name="Park H."/>
            <person name="Jeong J."/>
            <person name="Song E.-S."/>
        </authorList>
    </citation>
    <scope>NUCLEOTIDE SEQUENCE [LARGE SCALE GENOMIC DNA]</scope>
    <source>
        <strain evidence="3">51987-8</strain>
    </source>
</reference>
<feature type="region of interest" description="Disordered" evidence="1">
    <location>
        <begin position="474"/>
        <end position="499"/>
    </location>
</feature>
<protein>
    <submittedName>
        <fullName evidence="3">Uncharacterized protein</fullName>
    </submittedName>
</protein>
<dbReference type="Proteomes" id="UP000076154">
    <property type="component" value="Unassembled WGS sequence"/>
</dbReference>
<dbReference type="InParanoid" id="A0A369JQA2"/>
<sequence length="631" mass="68821">MHLMSKRLCFLLIAKTAYASPVNLPESSGGSACLAVILTLFSLMSVLVICKRIFLNNRNAARASECSLTLDSYARSSTSVLPSTSSSGIASCLNDGKTGFLVGFFGSPTWETHIKNLVDDSRWKEYKQSSFMYKLHADSRRTKSSQTPSSVLTEKRSLLDRGSRSLSVSTVGDIRALYEIRDATGLNRQQRSRSLRLPSRPSIAYTGSHGSITPRRFSLPSLSRKRTSSLKSSRTVRSDVSAPSFPENTSLRLVESTNGPDYPLPLSPKHPDLQTSINTASSTIPPLPPLPSLKSGSKALAKSENILRISHPYALIATPDNTGISSMKSNARPDPLWNCLPPGPKANADDRNTVNSRQPLAPVISSINLSPLLVPYPPAAYSPKTTLSSHAILKPVVLPKIKHKGRTTSVRIRRSPAVGPSPLRSMILPEISEPNLGMRSRDSFINTHHSNVGLGLPSSPPGIYYGDDALMDHVHAPDPAEDTRQSRTNRRHNSIASESEDPNLILGIIRELVEETRDWDGSLFKDKDFKSMVQNSRLPSFKGGQAQGKARQQASAGRNGDSITKDESAELDLSLLGVDIFRSDGETFIPAENANRSFKHHSSVEGDELISFWEKGGWAEHAKRDLVGVAC</sequence>
<feature type="signal peptide" evidence="2">
    <location>
        <begin position="1"/>
        <end position="19"/>
    </location>
</feature>
<dbReference type="EMBL" id="LUEZ02000049">
    <property type="protein sequence ID" value="RDB22737.1"/>
    <property type="molecule type" value="Genomic_DNA"/>
</dbReference>
<feature type="compositionally biased region" description="Basic and acidic residues" evidence="1">
    <location>
        <begin position="474"/>
        <end position="485"/>
    </location>
</feature>
<evidence type="ECO:0000313" key="3">
    <source>
        <dbReference type="EMBL" id="RDB22737.1"/>
    </source>
</evidence>
<dbReference type="OrthoDB" id="2982374at2759"/>
<keyword evidence="4" id="KW-1185">Reference proteome</keyword>
<proteinExistence type="predicted"/>
<comment type="caution">
    <text evidence="3">The sequence shown here is derived from an EMBL/GenBank/DDBJ whole genome shotgun (WGS) entry which is preliminary data.</text>
</comment>
<evidence type="ECO:0000313" key="4">
    <source>
        <dbReference type="Proteomes" id="UP000076154"/>
    </source>
</evidence>
<keyword evidence="2" id="KW-0732">Signal</keyword>
<organism evidence="3 4">
    <name type="scientific">Hypsizygus marmoreus</name>
    <name type="common">White beech mushroom</name>
    <name type="synonym">Agaricus marmoreus</name>
    <dbReference type="NCBI Taxonomy" id="39966"/>
    <lineage>
        <taxon>Eukaryota</taxon>
        <taxon>Fungi</taxon>
        <taxon>Dikarya</taxon>
        <taxon>Basidiomycota</taxon>
        <taxon>Agaricomycotina</taxon>
        <taxon>Agaricomycetes</taxon>
        <taxon>Agaricomycetidae</taxon>
        <taxon>Agaricales</taxon>
        <taxon>Tricholomatineae</taxon>
        <taxon>Lyophyllaceae</taxon>
        <taxon>Hypsizygus</taxon>
    </lineage>
</organism>